<evidence type="ECO:0000256" key="6">
    <source>
        <dbReference type="ARBA" id="ARBA00022832"/>
    </source>
</evidence>
<dbReference type="InterPro" id="IPR003231">
    <property type="entry name" value="ACP"/>
</dbReference>
<dbReference type="Pfam" id="PF00550">
    <property type="entry name" value="PP-binding"/>
    <property type="match status" value="1"/>
</dbReference>
<dbReference type="InterPro" id="IPR005380">
    <property type="entry name" value="XS_domain"/>
</dbReference>
<dbReference type="EMBL" id="NCVQ01000001">
    <property type="protein sequence ID" value="PWZ56632.1"/>
    <property type="molecule type" value="Genomic_DNA"/>
</dbReference>
<keyword evidence="5" id="KW-0597">Phosphoprotein</keyword>
<evidence type="ECO:0000256" key="15">
    <source>
        <dbReference type="SAM" id="MobiDB-lite"/>
    </source>
</evidence>
<dbReference type="Gene3D" id="3.30.70.2890">
    <property type="entry name" value="XS domain"/>
    <property type="match status" value="1"/>
</dbReference>
<dbReference type="AlphaFoldDB" id="A0A317YFY8"/>
<evidence type="ECO:0000256" key="13">
    <source>
        <dbReference type="RuleBase" id="RU000722"/>
    </source>
</evidence>
<dbReference type="InterPro" id="IPR045177">
    <property type="entry name" value="FDM1-5/IDN2"/>
</dbReference>
<dbReference type="PROSITE" id="PS50075">
    <property type="entry name" value="CARRIER"/>
    <property type="match status" value="1"/>
</dbReference>
<sequence length="828" mass="95046">MGLVCIRNRKWDGTKSLVEIRFMNKSPNHSLYIDSTVILQTELIFLALDSADSPFDEWEIRSVGNAARFSMCSPIGFCPISPVPMEHSSAEDSDISDSDITEHKEEICAQLRAGKLNVKRGEAFRCPFCPGKKRQDYNLKDLLQHATGIGAASKRSAKVKASHLGLAMFLEKDIASTLEQPLQIVPYKPKTPKDEEIFVWPWMGIVVNLQCELKGKECSRESEERLTAQFSRFRPLQATTLRDGKNQQFCAIIKFAKDWSGFKDAMAFENHFVLEQYSKPDWKKRNCRKDDLYGWLAKTDDYNSPEPIGEYLRKNGNLKSVGDLEREGLKETGERVAHYARQIDATNKHMSELELKNNQNAMKLDRMLEENDRLVEEHNERILNMQKDARRNSWKIINDNIRLHKELETKKKEIGRRHEELEKLVMNSTNREKLEAAKEEIAKENRLLYLATLKKKEEDEKFLKLVKEQEQEKENVRKMVYDLEMQLASKQKLELERELLRGNLEVWKYMGEEDAKSKEMLDKLHEALKEKDEEMEHIDSMNQTLIIKQRRTNDELEEAKKELTTDLVNMSSARSIVGVKKMGELDNKAFLASCKEKTADELSLSILCSKWEDEIRQPEWHPFKVIDVGGQAKEIIREDDEKLQALKAELGVQAHDVVVKALLEMNEYNPSGRYPIPELWNFKEDRRAPMGEAVAYIVKQWKHLRLRAAAPIAARGGSGGFARRMSAPAGQEDSNGSSSEPERDIRTRVVNLVKKFDKIDADKVTETADFQKDLSLDSLDRVELVMAFEQEFSVEIPDDKADKLTCCADVAKYIISESQTSDTNAGGS</sequence>
<keyword evidence="10 13" id="KW-0275">Fatty acid biosynthesis</keyword>
<keyword evidence="7 14" id="KW-0175">Coiled coil</keyword>
<dbReference type="InterPro" id="IPR036736">
    <property type="entry name" value="ACP-like_sf"/>
</dbReference>
<keyword evidence="9" id="KW-0943">RNA-mediated gene silencing</keyword>
<evidence type="ECO:0000256" key="5">
    <source>
        <dbReference type="ARBA" id="ARBA00022553"/>
    </source>
</evidence>
<proteinExistence type="inferred from homology"/>
<feature type="domain" description="Carrier" evidence="16">
    <location>
        <begin position="743"/>
        <end position="818"/>
    </location>
</feature>
<dbReference type="PANTHER" id="PTHR21596:SF63">
    <property type="entry name" value="FACTOR OF DNA METHYLATION 1"/>
    <property type="match status" value="1"/>
</dbReference>
<reference evidence="17" key="1">
    <citation type="journal article" date="2018" name="Nat. Genet.">
        <title>Extensive intraspecific gene order and gene structural variations between Mo17 and other maize genomes.</title>
        <authorList>
            <person name="Sun S."/>
            <person name="Zhou Y."/>
            <person name="Chen J."/>
            <person name="Shi J."/>
            <person name="Zhao H."/>
            <person name="Zhao H."/>
            <person name="Song W."/>
            <person name="Zhang M."/>
            <person name="Cui Y."/>
            <person name="Dong X."/>
            <person name="Liu H."/>
            <person name="Ma X."/>
            <person name="Jiao Y."/>
            <person name="Wang B."/>
            <person name="Wei X."/>
            <person name="Stein J.C."/>
            <person name="Glaubitz J.C."/>
            <person name="Lu F."/>
            <person name="Yu G."/>
            <person name="Liang C."/>
            <person name="Fengler K."/>
            <person name="Li B."/>
            <person name="Rafalski A."/>
            <person name="Schnable P.S."/>
            <person name="Ware D.H."/>
            <person name="Buckler E.S."/>
            <person name="Lai J."/>
        </authorList>
    </citation>
    <scope>NUCLEOTIDE SEQUENCE [LARGE SCALE GENOMIC DNA]</scope>
    <source>
        <tissue evidence="17">Seedling</tissue>
    </source>
</reference>
<evidence type="ECO:0000256" key="7">
    <source>
        <dbReference type="ARBA" id="ARBA00023054"/>
    </source>
</evidence>
<feature type="compositionally biased region" description="Low complexity" evidence="15">
    <location>
        <begin position="716"/>
        <end position="727"/>
    </location>
</feature>
<dbReference type="GO" id="GO:0080188">
    <property type="term" value="P:gene silencing by siRNA-directed DNA methylation"/>
    <property type="evidence" value="ECO:0007669"/>
    <property type="project" value="InterPro"/>
</dbReference>
<evidence type="ECO:0000313" key="17">
    <source>
        <dbReference type="EMBL" id="PWZ56632.1"/>
    </source>
</evidence>
<evidence type="ECO:0000256" key="4">
    <source>
        <dbReference type="ARBA" id="ARBA00022516"/>
    </source>
</evidence>
<dbReference type="InterPro" id="IPR009081">
    <property type="entry name" value="PP-bd_ACP"/>
</dbReference>
<comment type="subunit">
    <text evidence="12">Complex I is composed of at least 49 different subunits.</text>
</comment>
<evidence type="ECO:0000256" key="9">
    <source>
        <dbReference type="ARBA" id="ARBA00023158"/>
    </source>
</evidence>
<dbReference type="SUPFAM" id="SSF47336">
    <property type="entry name" value="ACP-like"/>
    <property type="match status" value="1"/>
</dbReference>
<gene>
    <name evidence="17" type="primary">FDM1_0</name>
    <name evidence="17" type="ORF">Zm00014a_001533</name>
</gene>
<protein>
    <recommendedName>
        <fullName evidence="13">Acyl carrier protein</fullName>
    </recommendedName>
</protein>
<evidence type="ECO:0000256" key="2">
    <source>
        <dbReference type="ARBA" id="ARBA00010930"/>
    </source>
</evidence>
<evidence type="ECO:0000259" key="16">
    <source>
        <dbReference type="PROSITE" id="PS50075"/>
    </source>
</evidence>
<keyword evidence="6" id="KW-0276">Fatty acid metabolism</keyword>
<dbReference type="GO" id="GO:0000036">
    <property type="term" value="F:acyl carrier activity"/>
    <property type="evidence" value="ECO:0007669"/>
    <property type="project" value="UniProtKB-ARBA"/>
</dbReference>
<dbReference type="Pfam" id="PF03468">
    <property type="entry name" value="XS"/>
    <property type="match status" value="1"/>
</dbReference>
<evidence type="ECO:0000256" key="11">
    <source>
        <dbReference type="ARBA" id="ARBA00057783"/>
    </source>
</evidence>
<comment type="pathway">
    <text evidence="1">Lipid metabolism; fatty acid biosynthesis.</text>
</comment>
<name>A0A317YFY8_MAIZE</name>
<dbReference type="Proteomes" id="UP000251960">
    <property type="component" value="Chromosome 1"/>
</dbReference>
<dbReference type="FunFam" id="1.10.1200.10:FF:000003">
    <property type="entry name" value="Acyl carrier protein"/>
    <property type="match status" value="1"/>
</dbReference>
<evidence type="ECO:0000256" key="12">
    <source>
        <dbReference type="ARBA" id="ARBA00063067"/>
    </source>
</evidence>
<comment type="similarity">
    <text evidence="2">Belongs to the acyl carrier protein (ACP) family.</text>
</comment>
<keyword evidence="3 13" id="KW-0596">Phosphopantetheine</keyword>
<feature type="region of interest" description="Disordered" evidence="15">
    <location>
        <begin position="716"/>
        <end position="744"/>
    </location>
</feature>
<comment type="caution">
    <text evidence="17">The sequence shown here is derived from an EMBL/GenBank/DDBJ whole genome shotgun (WGS) entry which is preliminary data.</text>
</comment>
<dbReference type="ExpressionAtlas" id="A0A317YFY8">
    <property type="expression patterns" value="baseline and differential"/>
</dbReference>
<evidence type="ECO:0000256" key="14">
    <source>
        <dbReference type="SAM" id="Coils"/>
    </source>
</evidence>
<accession>A0A317YFY8</accession>
<dbReference type="PANTHER" id="PTHR21596">
    <property type="entry name" value="RIBONUCLEASE P SUBUNIT P38"/>
    <property type="match status" value="1"/>
</dbReference>
<dbReference type="InterPro" id="IPR038588">
    <property type="entry name" value="XS_domain_sf"/>
</dbReference>
<dbReference type="InterPro" id="IPR005381">
    <property type="entry name" value="Znf-XS_domain"/>
</dbReference>
<dbReference type="Gene3D" id="1.10.1200.10">
    <property type="entry name" value="ACP-like"/>
    <property type="match status" value="1"/>
</dbReference>
<dbReference type="HAMAP" id="MF_01217">
    <property type="entry name" value="Acyl_carrier"/>
    <property type="match status" value="1"/>
</dbReference>
<organism evidence="17">
    <name type="scientific">Zea mays</name>
    <name type="common">Maize</name>
    <dbReference type="NCBI Taxonomy" id="4577"/>
    <lineage>
        <taxon>Eukaryota</taxon>
        <taxon>Viridiplantae</taxon>
        <taxon>Streptophyta</taxon>
        <taxon>Embryophyta</taxon>
        <taxon>Tracheophyta</taxon>
        <taxon>Spermatophyta</taxon>
        <taxon>Magnoliopsida</taxon>
        <taxon>Liliopsida</taxon>
        <taxon>Poales</taxon>
        <taxon>Poaceae</taxon>
        <taxon>PACMAD clade</taxon>
        <taxon>Panicoideae</taxon>
        <taxon>Andropogonodae</taxon>
        <taxon>Andropogoneae</taxon>
        <taxon>Tripsacinae</taxon>
        <taxon>Zea</taxon>
    </lineage>
</organism>
<evidence type="ECO:0000256" key="1">
    <source>
        <dbReference type="ARBA" id="ARBA00005194"/>
    </source>
</evidence>
<feature type="coiled-coil region" evidence="14">
    <location>
        <begin position="521"/>
        <end position="573"/>
    </location>
</feature>
<evidence type="ECO:0000256" key="3">
    <source>
        <dbReference type="ARBA" id="ARBA00022450"/>
    </source>
</evidence>
<feature type="coiled-coil region" evidence="14">
    <location>
        <begin position="350"/>
        <end position="486"/>
    </location>
</feature>
<evidence type="ECO:0000256" key="8">
    <source>
        <dbReference type="ARBA" id="ARBA00023098"/>
    </source>
</evidence>
<dbReference type="GO" id="GO:0005739">
    <property type="term" value="C:mitochondrion"/>
    <property type="evidence" value="ECO:0007669"/>
    <property type="project" value="UniProtKB-ARBA"/>
</dbReference>
<evidence type="ECO:0000256" key="10">
    <source>
        <dbReference type="ARBA" id="ARBA00023160"/>
    </source>
</evidence>
<dbReference type="Pfam" id="PF03470">
    <property type="entry name" value="zf-XS"/>
    <property type="match status" value="1"/>
</dbReference>
<dbReference type="Pfam" id="PF03469">
    <property type="entry name" value="XH"/>
    <property type="match status" value="1"/>
</dbReference>
<comment type="function">
    <text evidence="11">Carrier of the growing fatty acid chain in fatty acid biosynthesis. May be involved in the synthesis of short and medium chain fatty acids. Accessory and non-catalytic subunit of the mitochondrial membrane respiratory chain NADH dehydrogenase (Complex I), which functions in the transfer of electrons from NADH to the respiratory chain.</text>
</comment>
<dbReference type="InterPro" id="IPR005379">
    <property type="entry name" value="FDM1-5/IDN2_XH"/>
</dbReference>
<keyword evidence="8" id="KW-0443">Lipid metabolism</keyword>
<keyword evidence="4 13" id="KW-0444">Lipid biosynthesis</keyword>